<dbReference type="Pfam" id="PF23192">
    <property type="entry name" value="NOMO_12th"/>
    <property type="match status" value="1"/>
</dbReference>
<dbReference type="Pfam" id="PF23141">
    <property type="entry name" value="Ig_NOMO"/>
    <property type="match status" value="1"/>
</dbReference>
<dbReference type="PANTHER" id="PTHR23303">
    <property type="entry name" value="CARBOXYPEPTIDASE REGULATORY REGION-CONTAINING"/>
    <property type="match status" value="1"/>
</dbReference>
<dbReference type="InterPro" id="IPR013784">
    <property type="entry name" value="Carb-bd-like_fold"/>
</dbReference>
<dbReference type="Pfam" id="PF23193">
    <property type="entry name" value="NOMO_3rd"/>
    <property type="match status" value="1"/>
</dbReference>
<comment type="subcellular location">
    <subcellularLocation>
        <location evidence="1">Endoplasmic reticulum membrane</location>
        <topology evidence="1">Single-pass type I membrane protein</topology>
    </subcellularLocation>
</comment>
<feature type="domain" description="NOMO C-terminal transthyretin-like" evidence="13">
    <location>
        <begin position="961"/>
        <end position="1049"/>
    </location>
</feature>
<dbReference type="InterPro" id="IPR055075">
    <property type="entry name" value="NOMO-like_N"/>
</dbReference>
<feature type="domain" description="NOMO-like ninth beta-sandwich" evidence="10">
    <location>
        <begin position="711"/>
        <end position="780"/>
    </location>
</feature>
<evidence type="ECO:0000256" key="7">
    <source>
        <dbReference type="SAM" id="Phobius"/>
    </source>
</evidence>
<dbReference type="AlphaFoldDB" id="A0A7I8VK43"/>
<dbReference type="InterPro" id="IPR056189">
    <property type="entry name" value="NOMO_3rd"/>
</dbReference>
<evidence type="ECO:0000259" key="14">
    <source>
        <dbReference type="Pfam" id="PF23193"/>
    </source>
</evidence>
<feature type="transmembrane region" description="Helical" evidence="7">
    <location>
        <begin position="1060"/>
        <end position="1080"/>
    </location>
</feature>
<feature type="domain" description="NOMO-like N-terminal beta-sandwich" evidence="9">
    <location>
        <begin position="31"/>
        <end position="114"/>
    </location>
</feature>
<proteinExistence type="predicted"/>
<keyword evidence="4" id="KW-0256">Endoplasmic reticulum</keyword>
<sequence length="1124" mass="124885">MISKQKIIYFLLFYLVKTIDVTFAQDILGCGGFVKSEVKIKFNLINVKLYTKSGGLKYSSDLAPNGYYTIPVYDKGEYLLKVESPPGWTFEPSTVDLNIDGKSDPCSIQKDINFNFVGFGVIGQVISQGQNEGPEGVTIQLKRDNKILQSTKSAVNGKFTFANVLPGSYDIEAVHDRWTFENSKTKVTVTTQTGDAGQKLIVHGYDVTGRVISDGEPVRDVFFLLYSEDGNKLVKHCDHANLERFEKKPICYVISESNGSFKFPALPCGKYNLVPFYKGDLTTYEVQPAKYAFEVKHKTVKIDSPFSVAGFLIKGKVLAGNKGVAAARVILDGKEETLTRNDGTFSIDGIRRGVHVITVMANGMHFDKTTVNVSPTKPELPSIVASKLDVCGDVESSSQREVYVVDKGNKPVTSARVTGAFCIPLAPGEYFIQIRQGADLPQLTPAKYPIKVVDKPMSNIRFTMFLATVKGNVKCLDKCENVQVVLIGEERRLGTVKGNSFELLEVIPGDYKIEIVQDKFCWKQDSVKVKIINENIDNVLFEQTGYRLTITTSHDTKVHITQNDALVKEVQLRTGSNFECVPKKGQYVLRPKSCHQFEQAQYSWDTSSGHGIAFNAVAHLFQGEIRSQSKVSDMEIVIEGGGEGVKIGPIVPKLEAKTYIYSFESWVRKGEELTITPSSATLLFNPREAKHTVQGNSECYGVITKFDGQMGVFKKGFVKPSIEGVNITVTSTDGSVTSWQVTDTKGFFSFGPLQAEKEYEIFAEKEGYVLSKDGDNFKAFKLAEVVITVKGENQEPLDGVLVSLSGDNGYRNNKATGTNGVMNFVGLGPGQYYLRTMKKEYEFDPASRMIQVKEGESVNADIKGNRVAFSVFGKITSLNLTPEPRVTIEAVPTTEICTQEEAQTDEEGKYRIRGLHPNCLYSIQIKKSSNHHIERTSPTSLPVQVKDADLYSIDLIAFRRLNQMDISGRVDAKQKYWSTLSVHLLRDGELITSITPITPFFYTSVPRDDSTEYVLKVVSSLPKSQYNSNPQQLSFIANSSYKHFVLAFHSEMKRGGDHELTSTSLLPLAILIIGVLFYFYPQLMQPAEMKKSLQGVLNRLSSKEVSQENVTGSVRRRNRAAGIN</sequence>
<dbReference type="Pfam" id="PF22904">
    <property type="entry name" value="NOMO1-like_2nd"/>
    <property type="match status" value="1"/>
</dbReference>
<name>A0A7I8VK43_9ANNE</name>
<dbReference type="InterPro" id="IPR055073">
    <property type="entry name" value="NOMO1-like_9th"/>
</dbReference>
<dbReference type="Proteomes" id="UP000549394">
    <property type="component" value="Unassembled WGS sequence"/>
</dbReference>
<evidence type="ECO:0000256" key="6">
    <source>
        <dbReference type="ARBA" id="ARBA00023136"/>
    </source>
</evidence>
<dbReference type="InterPro" id="IPR056191">
    <property type="entry name" value="NOMO_12th"/>
</dbReference>
<keyword evidence="2 7" id="KW-0812">Transmembrane</keyword>
<evidence type="ECO:0000259" key="13">
    <source>
        <dbReference type="Pfam" id="PF23192"/>
    </source>
</evidence>
<dbReference type="InterPro" id="IPR051417">
    <property type="entry name" value="SDr/BOS_complex"/>
</dbReference>
<accession>A0A7I8VK43</accession>
<feature type="domain" description="NOMO second beta-sandwich" evidence="11">
    <location>
        <begin position="116"/>
        <end position="202"/>
    </location>
</feature>
<organism evidence="15 16">
    <name type="scientific">Dimorphilus gyrociliatus</name>
    <dbReference type="NCBI Taxonomy" id="2664684"/>
    <lineage>
        <taxon>Eukaryota</taxon>
        <taxon>Metazoa</taxon>
        <taxon>Spiralia</taxon>
        <taxon>Lophotrochozoa</taxon>
        <taxon>Annelida</taxon>
        <taxon>Polychaeta</taxon>
        <taxon>Polychaeta incertae sedis</taxon>
        <taxon>Dinophilidae</taxon>
        <taxon>Dimorphilus</taxon>
    </lineage>
</organism>
<evidence type="ECO:0000259" key="9">
    <source>
        <dbReference type="Pfam" id="PF22898"/>
    </source>
</evidence>
<evidence type="ECO:0000313" key="15">
    <source>
        <dbReference type="EMBL" id="CAD5114951.1"/>
    </source>
</evidence>
<dbReference type="InterPro" id="IPR055074">
    <property type="entry name" value="NOMO1-3_2nd"/>
</dbReference>
<evidence type="ECO:0000256" key="4">
    <source>
        <dbReference type="ARBA" id="ARBA00022824"/>
    </source>
</evidence>
<comment type="caution">
    <text evidence="15">The sequence shown here is derived from an EMBL/GenBank/DDBJ whole genome shotgun (WGS) entry which is preliminary data.</text>
</comment>
<keyword evidence="5 7" id="KW-1133">Transmembrane helix</keyword>
<evidence type="ECO:0000256" key="2">
    <source>
        <dbReference type="ARBA" id="ARBA00022692"/>
    </source>
</evidence>
<evidence type="ECO:0000259" key="11">
    <source>
        <dbReference type="Pfam" id="PF22904"/>
    </source>
</evidence>
<gene>
    <name evidence="15" type="ORF">DGYR_LOCUS3746</name>
</gene>
<evidence type="ECO:0000313" key="16">
    <source>
        <dbReference type="Proteomes" id="UP000549394"/>
    </source>
</evidence>
<dbReference type="PANTHER" id="PTHR23303:SF14">
    <property type="entry name" value="BOS COMPLEX SUBUNIT NOMO1-RELATED"/>
    <property type="match status" value="1"/>
</dbReference>
<dbReference type="InterPro" id="IPR056319">
    <property type="entry name" value="NOMO_7th"/>
</dbReference>
<keyword evidence="3 8" id="KW-0732">Signal</keyword>
<dbReference type="Pfam" id="PF22898">
    <property type="entry name" value="NOMO1-like_1st"/>
    <property type="match status" value="1"/>
</dbReference>
<dbReference type="OrthoDB" id="10263633at2759"/>
<feature type="domain" description="NOMO seventh transthyretin-like" evidence="12">
    <location>
        <begin position="548"/>
        <end position="617"/>
    </location>
</feature>
<evidence type="ECO:0000256" key="1">
    <source>
        <dbReference type="ARBA" id="ARBA00004115"/>
    </source>
</evidence>
<reference evidence="15 16" key="1">
    <citation type="submission" date="2020-08" db="EMBL/GenBank/DDBJ databases">
        <authorList>
            <person name="Hejnol A."/>
        </authorList>
    </citation>
    <scope>NUCLEOTIDE SEQUENCE [LARGE SCALE GENOMIC DNA]</scope>
</reference>
<keyword evidence="16" id="KW-1185">Reference proteome</keyword>
<dbReference type="SUPFAM" id="SSF49452">
    <property type="entry name" value="Starch-binding domain-like"/>
    <property type="match status" value="1"/>
</dbReference>
<dbReference type="EMBL" id="CAJFCJ010000005">
    <property type="protein sequence ID" value="CAD5114951.1"/>
    <property type="molecule type" value="Genomic_DNA"/>
</dbReference>
<feature type="chain" id="PRO_5029466420" evidence="8">
    <location>
        <begin position="25"/>
        <end position="1124"/>
    </location>
</feature>
<dbReference type="InterPro" id="IPR013783">
    <property type="entry name" value="Ig-like_fold"/>
</dbReference>
<dbReference type="GO" id="GO:0030246">
    <property type="term" value="F:carbohydrate binding"/>
    <property type="evidence" value="ECO:0007669"/>
    <property type="project" value="InterPro"/>
</dbReference>
<feature type="signal peptide" evidence="8">
    <location>
        <begin position="1"/>
        <end position="24"/>
    </location>
</feature>
<keyword evidence="6 7" id="KW-0472">Membrane</keyword>
<dbReference type="Gene3D" id="2.60.40.1120">
    <property type="entry name" value="Carboxypeptidase-like, regulatory domain"/>
    <property type="match status" value="2"/>
</dbReference>
<dbReference type="Pfam" id="PF22902">
    <property type="entry name" value="NOMO1-like_9th"/>
    <property type="match status" value="1"/>
</dbReference>
<evidence type="ECO:0000256" key="3">
    <source>
        <dbReference type="ARBA" id="ARBA00022729"/>
    </source>
</evidence>
<evidence type="ECO:0000256" key="5">
    <source>
        <dbReference type="ARBA" id="ARBA00022989"/>
    </source>
</evidence>
<evidence type="ECO:0000259" key="10">
    <source>
        <dbReference type="Pfam" id="PF22902"/>
    </source>
</evidence>
<feature type="domain" description="NOMO third transthyretin-like" evidence="14">
    <location>
        <begin position="245"/>
        <end position="308"/>
    </location>
</feature>
<dbReference type="GO" id="GO:0005789">
    <property type="term" value="C:endoplasmic reticulum membrane"/>
    <property type="evidence" value="ECO:0007669"/>
    <property type="project" value="UniProtKB-SubCell"/>
</dbReference>
<dbReference type="Gene3D" id="2.60.40.10">
    <property type="entry name" value="Immunoglobulins"/>
    <property type="match status" value="1"/>
</dbReference>
<dbReference type="SUPFAM" id="SSF49478">
    <property type="entry name" value="Cna protein B-type domain"/>
    <property type="match status" value="2"/>
</dbReference>
<evidence type="ECO:0000259" key="12">
    <source>
        <dbReference type="Pfam" id="PF23141"/>
    </source>
</evidence>
<protein>
    <submittedName>
        <fullName evidence="15">DgyrCDS3985</fullName>
    </submittedName>
</protein>
<evidence type="ECO:0000256" key="8">
    <source>
        <dbReference type="SAM" id="SignalP"/>
    </source>
</evidence>